<evidence type="ECO:0000256" key="1">
    <source>
        <dbReference type="ARBA" id="ARBA00001974"/>
    </source>
</evidence>
<evidence type="ECO:0000256" key="5">
    <source>
        <dbReference type="ARBA" id="ARBA00022827"/>
    </source>
</evidence>
<keyword evidence="13" id="KW-1185">Reference proteome</keyword>
<evidence type="ECO:0000256" key="6">
    <source>
        <dbReference type="ARBA" id="ARBA00023002"/>
    </source>
</evidence>
<keyword evidence="7" id="KW-0325">Glycoprotein</keyword>
<dbReference type="SUPFAM" id="SSF54373">
    <property type="entry name" value="FAD-linked reductases, C-terminal domain"/>
    <property type="match status" value="1"/>
</dbReference>
<dbReference type="PIRSF" id="PIRSF000137">
    <property type="entry name" value="Alcohol_oxidase"/>
    <property type="match status" value="1"/>
</dbReference>
<dbReference type="PANTHER" id="PTHR11552">
    <property type="entry name" value="GLUCOSE-METHANOL-CHOLINE GMC OXIDOREDUCTASE"/>
    <property type="match status" value="1"/>
</dbReference>
<keyword evidence="4 10" id="KW-0732">Signal</keyword>
<evidence type="ECO:0000256" key="10">
    <source>
        <dbReference type="SAM" id="SignalP"/>
    </source>
</evidence>
<feature type="active site" description="Proton donor" evidence="8">
    <location>
        <position position="545"/>
    </location>
</feature>
<keyword evidence="5 9" id="KW-0274">FAD</keyword>
<dbReference type="Pfam" id="PF05199">
    <property type="entry name" value="GMC_oxred_C"/>
    <property type="match status" value="1"/>
</dbReference>
<dbReference type="Proteomes" id="UP001163846">
    <property type="component" value="Unassembled WGS sequence"/>
</dbReference>
<gene>
    <name evidence="12" type="ORF">F5878DRAFT_662982</name>
</gene>
<keyword evidence="3" id="KW-0285">Flavoprotein</keyword>
<feature type="active site" description="Proton acceptor" evidence="8">
    <location>
        <position position="588"/>
    </location>
</feature>
<feature type="domain" description="Glucose-methanol-choline oxidoreductase N-terminal" evidence="11">
    <location>
        <begin position="311"/>
        <end position="325"/>
    </location>
</feature>
<dbReference type="Gene3D" id="3.30.560.10">
    <property type="entry name" value="Glucose Oxidase, domain 3"/>
    <property type="match status" value="1"/>
</dbReference>
<feature type="binding site" evidence="9">
    <location>
        <begin position="41"/>
        <end position="42"/>
    </location>
    <ligand>
        <name>FAD</name>
        <dbReference type="ChEBI" id="CHEBI:57692"/>
    </ligand>
</feature>
<dbReference type="InterPro" id="IPR000172">
    <property type="entry name" value="GMC_OxRdtase_N"/>
</dbReference>
<dbReference type="PROSITE" id="PS00624">
    <property type="entry name" value="GMC_OXRED_2"/>
    <property type="match status" value="1"/>
</dbReference>
<feature type="signal peptide" evidence="10">
    <location>
        <begin position="1"/>
        <end position="17"/>
    </location>
</feature>
<name>A0AA38P579_9AGAR</name>
<dbReference type="PANTHER" id="PTHR11552:SF201">
    <property type="entry name" value="GLUCOSE-METHANOL-CHOLINE OXIDOREDUCTASE N-TERMINAL DOMAIN-CONTAINING PROTEIN"/>
    <property type="match status" value="1"/>
</dbReference>
<keyword evidence="6" id="KW-0560">Oxidoreductase</keyword>
<sequence length="626" mass="66939">MYMWTFVLTTLFGFSRATLITSDPSRIANSSYEFVIVGGGTTGLAVANRLAVNYTVLVIERGENFADNEILNDPFMFGAHYKTTPCTSTVISTPQLSAGGTRRRLPLYYGNCLGGSSSINGMMGARPTFASMNAIEALGNPGWGWNDFLPYMQKSETFTPPSPLQVEVGANYLAAVHGYDGPVGVSFPRPFLAPALQSIAKNTTQIVFEEVVTPSPDMGNGFSGGHFSSFYYEIHFNETLQADRRSSSAWSYLYPQTQQRAGLTVLTGHPVNSIITSDGGGNITATGVLVELTKGGRMRFNASKEVIISAGALHSPAILQRSGIGNATFLRTIGIEPILDLPGVGANVHDHVGLYNTTFPLDPSANTTNVTAGTQTLYGIVVAQPTVRNTLELKDTLLRNIFAEDTVSAGGVVNSESLATQATVIADAYRIDHPFIEIFFTPGSESLAVAAHTVLPLSRGTIRINATDPIADPVVDMRYLTTEVDVLAAIAAARRISLIAATPPFSELLAEDALEKAGVPGVNATEEEMLMSATPLLYSYISDIHFVGSNSMMRKELGGVVSPELLVYGTTNLRIADASILPLSVFPHPTLGLYGVAEKVADMILRAGPHRSSGVPSFDLYSENFV</sequence>
<dbReference type="Pfam" id="PF00732">
    <property type="entry name" value="GMC_oxred_N"/>
    <property type="match status" value="1"/>
</dbReference>
<comment type="caution">
    <text evidence="12">The sequence shown here is derived from an EMBL/GenBank/DDBJ whole genome shotgun (WGS) entry which is preliminary data.</text>
</comment>
<dbReference type="Gene3D" id="4.10.450.10">
    <property type="entry name" value="Glucose Oxidase, domain 2"/>
    <property type="match status" value="1"/>
</dbReference>
<dbReference type="Gene3D" id="3.50.50.60">
    <property type="entry name" value="FAD/NAD(P)-binding domain"/>
    <property type="match status" value="1"/>
</dbReference>
<accession>A0AA38P579</accession>
<dbReference type="InterPro" id="IPR027424">
    <property type="entry name" value="Glucose_Oxidase_domain_2"/>
</dbReference>
<feature type="chain" id="PRO_5041382175" evidence="10">
    <location>
        <begin position="18"/>
        <end position="626"/>
    </location>
</feature>
<dbReference type="GO" id="GO:0016614">
    <property type="term" value="F:oxidoreductase activity, acting on CH-OH group of donors"/>
    <property type="evidence" value="ECO:0007669"/>
    <property type="project" value="InterPro"/>
</dbReference>
<comment type="similarity">
    <text evidence="2">Belongs to the GMC oxidoreductase family.</text>
</comment>
<dbReference type="GO" id="GO:0050660">
    <property type="term" value="F:flavin adenine dinucleotide binding"/>
    <property type="evidence" value="ECO:0007669"/>
    <property type="project" value="InterPro"/>
</dbReference>
<reference evidence="12" key="1">
    <citation type="submission" date="2022-08" db="EMBL/GenBank/DDBJ databases">
        <authorList>
            <consortium name="DOE Joint Genome Institute"/>
            <person name="Min B."/>
            <person name="Riley R."/>
            <person name="Sierra-Patev S."/>
            <person name="Naranjo-Ortiz M."/>
            <person name="Looney B."/>
            <person name="Konkel Z."/>
            <person name="Slot J.C."/>
            <person name="Sakamoto Y."/>
            <person name="Steenwyk J.L."/>
            <person name="Rokas A."/>
            <person name="Carro J."/>
            <person name="Camarero S."/>
            <person name="Ferreira P."/>
            <person name="Molpeceres G."/>
            <person name="Ruiz-Duenas F.J."/>
            <person name="Serrano A."/>
            <person name="Henrissat B."/>
            <person name="Drula E."/>
            <person name="Hughes K.W."/>
            <person name="Mata J.L."/>
            <person name="Ishikawa N.K."/>
            <person name="Vargas-Isla R."/>
            <person name="Ushijima S."/>
            <person name="Smith C.A."/>
            <person name="Ahrendt S."/>
            <person name="Andreopoulos W."/>
            <person name="He G."/>
            <person name="Labutti K."/>
            <person name="Lipzen A."/>
            <person name="Ng V."/>
            <person name="Sandor L."/>
            <person name="Barry K."/>
            <person name="Martinez A.T."/>
            <person name="Xiao Y."/>
            <person name="Gibbons J.G."/>
            <person name="Terashima K."/>
            <person name="Hibbett D.S."/>
            <person name="Grigoriev I.V."/>
        </authorList>
    </citation>
    <scope>NUCLEOTIDE SEQUENCE</scope>
    <source>
        <strain evidence="12">TFB9207</strain>
    </source>
</reference>
<evidence type="ECO:0000313" key="13">
    <source>
        <dbReference type="Proteomes" id="UP001163846"/>
    </source>
</evidence>
<organism evidence="12 13">
    <name type="scientific">Lentinula raphanica</name>
    <dbReference type="NCBI Taxonomy" id="153919"/>
    <lineage>
        <taxon>Eukaryota</taxon>
        <taxon>Fungi</taxon>
        <taxon>Dikarya</taxon>
        <taxon>Basidiomycota</taxon>
        <taxon>Agaricomycotina</taxon>
        <taxon>Agaricomycetes</taxon>
        <taxon>Agaricomycetidae</taxon>
        <taxon>Agaricales</taxon>
        <taxon>Marasmiineae</taxon>
        <taxon>Omphalotaceae</taxon>
        <taxon>Lentinula</taxon>
    </lineage>
</organism>
<evidence type="ECO:0000256" key="9">
    <source>
        <dbReference type="PIRSR" id="PIRSR000137-2"/>
    </source>
</evidence>
<protein>
    <submittedName>
        <fullName evidence="12">Alcohol oxidase</fullName>
    </submittedName>
</protein>
<dbReference type="AlphaFoldDB" id="A0AA38P579"/>
<dbReference type="SUPFAM" id="SSF51905">
    <property type="entry name" value="FAD/NAD(P)-binding domain"/>
    <property type="match status" value="1"/>
</dbReference>
<dbReference type="InterPro" id="IPR036188">
    <property type="entry name" value="FAD/NAD-bd_sf"/>
</dbReference>
<evidence type="ECO:0000256" key="7">
    <source>
        <dbReference type="ARBA" id="ARBA00023180"/>
    </source>
</evidence>
<evidence type="ECO:0000256" key="4">
    <source>
        <dbReference type="ARBA" id="ARBA00022729"/>
    </source>
</evidence>
<evidence type="ECO:0000256" key="8">
    <source>
        <dbReference type="PIRSR" id="PIRSR000137-1"/>
    </source>
</evidence>
<feature type="binding site" evidence="9">
    <location>
        <position position="271"/>
    </location>
    <ligand>
        <name>FAD</name>
        <dbReference type="ChEBI" id="CHEBI:57692"/>
    </ligand>
</feature>
<evidence type="ECO:0000259" key="11">
    <source>
        <dbReference type="PROSITE" id="PS00624"/>
    </source>
</evidence>
<evidence type="ECO:0000256" key="3">
    <source>
        <dbReference type="ARBA" id="ARBA00022630"/>
    </source>
</evidence>
<proteinExistence type="inferred from homology"/>
<dbReference type="InterPro" id="IPR012132">
    <property type="entry name" value="GMC_OxRdtase"/>
</dbReference>
<evidence type="ECO:0000256" key="2">
    <source>
        <dbReference type="ARBA" id="ARBA00010790"/>
    </source>
</evidence>
<dbReference type="InterPro" id="IPR007867">
    <property type="entry name" value="GMC_OxRtase_C"/>
</dbReference>
<evidence type="ECO:0000313" key="12">
    <source>
        <dbReference type="EMBL" id="KAJ3836426.1"/>
    </source>
</evidence>
<comment type="cofactor">
    <cofactor evidence="1 9">
        <name>FAD</name>
        <dbReference type="ChEBI" id="CHEBI:57692"/>
    </cofactor>
</comment>
<dbReference type="EMBL" id="MU806321">
    <property type="protein sequence ID" value="KAJ3836426.1"/>
    <property type="molecule type" value="Genomic_DNA"/>
</dbReference>